<evidence type="ECO:0000313" key="4">
    <source>
        <dbReference type="Proteomes" id="UP000183255"/>
    </source>
</evidence>
<dbReference type="Proteomes" id="UP000183255">
    <property type="component" value="Unassembled WGS sequence"/>
</dbReference>
<dbReference type="PANTHER" id="PTHR30006:SF2">
    <property type="entry name" value="ABC TRANSPORTER SUBSTRATE-BINDING PROTEIN"/>
    <property type="match status" value="1"/>
</dbReference>
<dbReference type="EMBL" id="FNDZ01000001">
    <property type="protein sequence ID" value="SDH85045.1"/>
    <property type="molecule type" value="Genomic_DNA"/>
</dbReference>
<sequence length="401" mass="46406">MKKKYIDHRMSLYSVTEEIEGALALLVSLGFSNLRDEKQRELFGKVITISDALKTKGISLDAFTEMLGEHGIEEEQNHSMKVKMAGVLPCPVRVPLLESFEEWLSEREFPFHLEYDLKAASMGIGWLSESLENKSGEDLPDLFISAGFDMFFDKSRFGRFREENFFEDLTSFSHLHRDFDQEDIRLKDPRKQYSMIGVVPAVFLVNTKELGNRKVPRSWDDILSDEFKNSISLPVSDFDLFNAILLNIYKSHGEAGIAQLGRNMQKSMHPAEMVKSHMKLMERPSVTIMPYFFTKMVKDGGPMVAVWPEDGAIISPIFLLTKKERKKELQPIVDYLLSKEVGELLSHNGRFPSVNPEVDNRISEENRYQWIGWEFIEKYDLTLLIRRCEEIFHRAMRGEVE</sequence>
<proteinExistence type="predicted"/>
<dbReference type="Gene3D" id="1.10.3910.10">
    <property type="entry name" value="SP0561-like"/>
    <property type="match status" value="1"/>
</dbReference>
<dbReference type="GO" id="GO:0015888">
    <property type="term" value="P:thiamine transport"/>
    <property type="evidence" value="ECO:0007669"/>
    <property type="project" value="TreeGrafter"/>
</dbReference>
<dbReference type="InterPro" id="IPR015077">
    <property type="entry name" value="DUF1858"/>
</dbReference>
<feature type="domain" description="DUF1858" evidence="2">
    <location>
        <begin position="6"/>
        <end position="63"/>
    </location>
</feature>
<evidence type="ECO:0000259" key="2">
    <source>
        <dbReference type="Pfam" id="PF08984"/>
    </source>
</evidence>
<organism evidence="3 4">
    <name type="scientific">Proteiniclasticum ruminis</name>
    <dbReference type="NCBI Taxonomy" id="398199"/>
    <lineage>
        <taxon>Bacteria</taxon>
        <taxon>Bacillati</taxon>
        <taxon>Bacillota</taxon>
        <taxon>Clostridia</taxon>
        <taxon>Eubacteriales</taxon>
        <taxon>Clostridiaceae</taxon>
        <taxon>Proteiniclasticum</taxon>
    </lineage>
</organism>
<protein>
    <submittedName>
        <fullName evidence="3">ABC-type Fe3+ transport system, substrate-binding protein</fullName>
    </submittedName>
</protein>
<dbReference type="Pfam" id="PF08984">
    <property type="entry name" value="DUF1858"/>
    <property type="match status" value="1"/>
</dbReference>
<evidence type="ECO:0000313" key="3">
    <source>
        <dbReference type="EMBL" id="SDH85045.1"/>
    </source>
</evidence>
<dbReference type="SUPFAM" id="SSF140683">
    <property type="entry name" value="SP0561-like"/>
    <property type="match status" value="1"/>
</dbReference>
<dbReference type="SUPFAM" id="SSF53850">
    <property type="entry name" value="Periplasmic binding protein-like II"/>
    <property type="match status" value="1"/>
</dbReference>
<dbReference type="AlphaFoldDB" id="A0A1G8FSD7"/>
<name>A0A1G8FSD7_9CLOT</name>
<dbReference type="GO" id="GO:0030976">
    <property type="term" value="F:thiamine pyrophosphate binding"/>
    <property type="evidence" value="ECO:0007669"/>
    <property type="project" value="TreeGrafter"/>
</dbReference>
<dbReference type="GO" id="GO:0030288">
    <property type="term" value="C:outer membrane-bounded periplasmic space"/>
    <property type="evidence" value="ECO:0007669"/>
    <property type="project" value="TreeGrafter"/>
</dbReference>
<gene>
    <name evidence="3" type="ORF">SAMN05421804_10122</name>
</gene>
<dbReference type="RefSeq" id="WP_031572518.1">
    <property type="nucleotide sequence ID" value="NZ_DAMANS010000003.1"/>
</dbReference>
<dbReference type="Gene3D" id="3.40.190.10">
    <property type="entry name" value="Periplasmic binding protein-like II"/>
    <property type="match status" value="2"/>
</dbReference>
<dbReference type="PANTHER" id="PTHR30006">
    <property type="entry name" value="THIAMINE-BINDING PERIPLASMIC PROTEIN-RELATED"/>
    <property type="match status" value="1"/>
</dbReference>
<evidence type="ECO:0000256" key="1">
    <source>
        <dbReference type="ARBA" id="ARBA00022729"/>
    </source>
</evidence>
<keyword evidence="1" id="KW-0732">Signal</keyword>
<dbReference type="Pfam" id="PF13343">
    <property type="entry name" value="SBP_bac_6"/>
    <property type="match status" value="1"/>
</dbReference>
<reference evidence="3 4" key="1">
    <citation type="submission" date="2016-10" db="EMBL/GenBank/DDBJ databases">
        <authorList>
            <person name="de Groot N.N."/>
        </authorList>
    </citation>
    <scope>NUCLEOTIDE SEQUENCE [LARGE SCALE GENOMIC DNA]</scope>
    <source>
        <strain evidence="3 4">CGMCC 1.5058</strain>
    </source>
</reference>
<accession>A0A1G8FSD7</accession>
<dbReference type="GO" id="GO:0030975">
    <property type="term" value="F:thiamine binding"/>
    <property type="evidence" value="ECO:0007669"/>
    <property type="project" value="TreeGrafter"/>
</dbReference>
<dbReference type="InterPro" id="IPR038062">
    <property type="entry name" value="ScdA-like_N_sf"/>
</dbReference>